<evidence type="ECO:0000313" key="3">
    <source>
        <dbReference type="Proteomes" id="UP001431209"/>
    </source>
</evidence>
<keyword evidence="3" id="KW-1185">Reference proteome</keyword>
<dbReference type="AlphaFoldDB" id="A0AAW2YS18"/>
<feature type="region of interest" description="Disordered" evidence="1">
    <location>
        <begin position="96"/>
        <end position="173"/>
    </location>
</feature>
<dbReference type="Proteomes" id="UP001431209">
    <property type="component" value="Unassembled WGS sequence"/>
</dbReference>
<reference evidence="2 3" key="1">
    <citation type="submission" date="2024-03" db="EMBL/GenBank/DDBJ databases">
        <title>The Acrasis kona genome and developmental transcriptomes reveal deep origins of eukaryotic multicellular pathways.</title>
        <authorList>
            <person name="Sheikh S."/>
            <person name="Fu C.-J."/>
            <person name="Brown M.W."/>
            <person name="Baldauf S.L."/>
        </authorList>
    </citation>
    <scope>NUCLEOTIDE SEQUENCE [LARGE SCALE GENOMIC DNA]</scope>
    <source>
        <strain evidence="2 3">ATCC MYA-3509</strain>
    </source>
</reference>
<dbReference type="InterPro" id="IPR036249">
    <property type="entry name" value="Thioredoxin-like_sf"/>
</dbReference>
<protein>
    <recommendedName>
        <fullName evidence="4">Ribosomal protein/NADH dehydrogenase domain-containing protein</fullName>
    </recommendedName>
</protein>
<dbReference type="SUPFAM" id="SSF52833">
    <property type="entry name" value="Thioredoxin-like"/>
    <property type="match status" value="1"/>
</dbReference>
<organism evidence="2 3">
    <name type="scientific">Acrasis kona</name>
    <dbReference type="NCBI Taxonomy" id="1008807"/>
    <lineage>
        <taxon>Eukaryota</taxon>
        <taxon>Discoba</taxon>
        <taxon>Heterolobosea</taxon>
        <taxon>Tetramitia</taxon>
        <taxon>Eutetramitia</taxon>
        <taxon>Acrasidae</taxon>
        <taxon>Acrasis</taxon>
    </lineage>
</organism>
<comment type="caution">
    <text evidence="2">The sequence shown here is derived from an EMBL/GenBank/DDBJ whole genome shotgun (WGS) entry which is preliminary data.</text>
</comment>
<evidence type="ECO:0000256" key="1">
    <source>
        <dbReference type="SAM" id="MobiDB-lite"/>
    </source>
</evidence>
<proteinExistence type="predicted"/>
<accession>A0AAW2YS18</accession>
<dbReference type="EMBL" id="JAOPGA020000617">
    <property type="protein sequence ID" value="KAL0479990.1"/>
    <property type="molecule type" value="Genomic_DNA"/>
</dbReference>
<evidence type="ECO:0008006" key="4">
    <source>
        <dbReference type="Google" id="ProtNLM"/>
    </source>
</evidence>
<gene>
    <name evidence="2" type="ORF">AKO1_007319</name>
</gene>
<sequence length="173" mass="20133">MSWKQAMTRTVRGLTFVYCPYKHPHIQAYLDDNHLHYKELNPWLPFDLRPKKNIETAQMTAYFWGGRTEKIDITESSDEQIEEKIKQMVVIGEKENSIHSDPEWNSDPLGHPEMPDAIEWLPEETPDYAAENNDDYVPTENNLEDGADAEEFLKSSPEQEAEDSLFDTSDKRV</sequence>
<evidence type="ECO:0000313" key="2">
    <source>
        <dbReference type="EMBL" id="KAL0479990.1"/>
    </source>
</evidence>
<name>A0AAW2YS18_9EUKA</name>
<dbReference type="Gene3D" id="3.40.30.10">
    <property type="entry name" value="Glutaredoxin"/>
    <property type="match status" value="1"/>
</dbReference>